<dbReference type="PANTHER" id="PTHR11136">
    <property type="entry name" value="FOLYLPOLYGLUTAMATE SYNTHASE-RELATED"/>
    <property type="match status" value="1"/>
</dbReference>
<dbReference type="FunFam" id="3.40.1190.10:FF:000004">
    <property type="entry name" value="Dihydrofolate synthase/folylpolyglutamate synthase"/>
    <property type="match status" value="1"/>
</dbReference>
<dbReference type="GO" id="GO:0008841">
    <property type="term" value="F:dihydrofolate synthase activity"/>
    <property type="evidence" value="ECO:0007669"/>
    <property type="project" value="UniProtKB-EC"/>
</dbReference>
<evidence type="ECO:0000256" key="2">
    <source>
        <dbReference type="ARBA" id="ARBA00002714"/>
    </source>
</evidence>
<dbReference type="GO" id="GO:0005524">
    <property type="term" value="F:ATP binding"/>
    <property type="evidence" value="ECO:0007669"/>
    <property type="project" value="UniProtKB-KW"/>
</dbReference>
<evidence type="ECO:0000313" key="21">
    <source>
        <dbReference type="EMBL" id="BAH82909.1"/>
    </source>
</evidence>
<evidence type="ECO:0000256" key="6">
    <source>
        <dbReference type="ARBA" id="ARBA00011245"/>
    </source>
</evidence>
<dbReference type="KEGG" id="icp:ICMP_043"/>
<dbReference type="OrthoDB" id="9809356at2"/>
<dbReference type="InterPro" id="IPR001645">
    <property type="entry name" value="Folylpolyglutamate_synth"/>
</dbReference>
<evidence type="ECO:0000256" key="10">
    <source>
        <dbReference type="ARBA" id="ARBA00022741"/>
    </source>
</evidence>
<dbReference type="Proteomes" id="UP000061704">
    <property type="component" value="Chromosome"/>
</dbReference>
<evidence type="ECO:0000256" key="13">
    <source>
        <dbReference type="ARBA" id="ARBA00022909"/>
    </source>
</evidence>
<dbReference type="SUPFAM" id="SSF53623">
    <property type="entry name" value="MurD-like peptide ligases, catalytic domain"/>
    <property type="match status" value="1"/>
</dbReference>
<dbReference type="AlphaFoldDB" id="C5WC53"/>
<reference evidence="21 22" key="1">
    <citation type="journal article" date="2011" name="Genome Biol. Evol.">
        <title>Reductive evolution of bacterial genome in insect gut environment.</title>
        <authorList>
            <person name="Nikoh N."/>
            <person name="Hosokawa T."/>
            <person name="Ohshima K."/>
            <person name="Hattori M."/>
            <person name="Fukatsu T."/>
        </authorList>
    </citation>
    <scope>NUCLEOTIDE SEQUENCE [LARGE SCALE GENOMIC DNA]</scope>
    <source>
        <strain evidence="21 22">Mpkobe</strain>
    </source>
</reference>
<protein>
    <recommendedName>
        <fullName evidence="7 18">Dihydrofolate synthase/folylpolyglutamate synthase</fullName>
    </recommendedName>
</protein>
<dbReference type="HOGENOM" id="CLU_015869_1_0_6"/>
<evidence type="ECO:0000256" key="15">
    <source>
        <dbReference type="ARBA" id="ARBA00047808"/>
    </source>
</evidence>
<dbReference type="SUPFAM" id="SSF53244">
    <property type="entry name" value="MurD-like peptide ligases, peptide-binding domain"/>
    <property type="match status" value="1"/>
</dbReference>
<evidence type="ECO:0000256" key="16">
    <source>
        <dbReference type="ARBA" id="ARBA00049035"/>
    </source>
</evidence>
<keyword evidence="13" id="KW-0289">Folate biosynthesis</keyword>
<comment type="function">
    <text evidence="2 18">Functions in two distinct reactions of the de novo folate biosynthetic pathway. Catalyzes the addition of a glutamate residue to dihydropteroate (7,8-dihydropteroate or H2Pte) to form dihydrofolate (7,8-dihydrofolate monoglutamate or H2Pte-Glu). Also catalyzes successive additions of L-glutamate to tetrahydrofolate or 10-formyltetrahydrofolate or 5,10-methylenetetrahydrofolate, leading to folylpolyglutamate derivatives.</text>
</comment>
<keyword evidence="11 18" id="KW-0067">ATP-binding</keyword>
<evidence type="ECO:0000259" key="19">
    <source>
        <dbReference type="Pfam" id="PF02875"/>
    </source>
</evidence>
<dbReference type="InterPro" id="IPR036565">
    <property type="entry name" value="Mur-like_cat_sf"/>
</dbReference>
<evidence type="ECO:0000313" key="22">
    <source>
        <dbReference type="Proteomes" id="UP000061704"/>
    </source>
</evidence>
<dbReference type="EMBL" id="AP010872">
    <property type="protein sequence ID" value="BAH82909.1"/>
    <property type="molecule type" value="Genomic_DNA"/>
</dbReference>
<evidence type="ECO:0000256" key="9">
    <source>
        <dbReference type="ARBA" id="ARBA00022723"/>
    </source>
</evidence>
<keyword evidence="8 18" id="KW-0436">Ligase</keyword>
<evidence type="ECO:0000256" key="7">
    <source>
        <dbReference type="ARBA" id="ARBA00019357"/>
    </source>
</evidence>
<organism evidence="21 22">
    <name type="scientific">Candidatus Ishikawaella capsulata Mpkobe</name>
    <dbReference type="NCBI Taxonomy" id="476281"/>
    <lineage>
        <taxon>Bacteria</taxon>
        <taxon>Pseudomonadati</taxon>
        <taxon>Pseudomonadota</taxon>
        <taxon>Gammaproteobacteria</taxon>
        <taxon>Enterobacterales</taxon>
        <taxon>Enterobacteriaceae</taxon>
        <taxon>Candidatus Ishikawella</taxon>
    </lineage>
</organism>
<feature type="domain" description="Mur ligase central" evidence="20">
    <location>
        <begin position="53"/>
        <end position="215"/>
    </location>
</feature>
<comment type="catalytic activity">
    <reaction evidence="15">
        <text>10-formyltetrahydrofolyl-(gamma-L-Glu)(n) + L-glutamate + ATP = 10-formyltetrahydrofolyl-(gamma-L-Glu)(n+1) + ADP + phosphate + H(+)</text>
        <dbReference type="Rhea" id="RHEA:51904"/>
        <dbReference type="Rhea" id="RHEA-COMP:13088"/>
        <dbReference type="Rhea" id="RHEA-COMP:14300"/>
        <dbReference type="ChEBI" id="CHEBI:15378"/>
        <dbReference type="ChEBI" id="CHEBI:29985"/>
        <dbReference type="ChEBI" id="CHEBI:30616"/>
        <dbReference type="ChEBI" id="CHEBI:43474"/>
        <dbReference type="ChEBI" id="CHEBI:134413"/>
        <dbReference type="ChEBI" id="CHEBI:456216"/>
        <dbReference type="EC" id="6.3.2.17"/>
    </reaction>
</comment>
<evidence type="ECO:0000256" key="5">
    <source>
        <dbReference type="ARBA" id="ARBA00008276"/>
    </source>
</evidence>
<evidence type="ECO:0000256" key="17">
    <source>
        <dbReference type="ARBA" id="ARBA00049161"/>
    </source>
</evidence>
<dbReference type="GO" id="GO:0005737">
    <property type="term" value="C:cytoplasm"/>
    <property type="evidence" value="ECO:0007669"/>
    <property type="project" value="TreeGrafter"/>
</dbReference>
<dbReference type="InterPro" id="IPR004101">
    <property type="entry name" value="Mur_ligase_C"/>
</dbReference>
<keyword evidence="10 18" id="KW-0547">Nucleotide-binding</keyword>
<dbReference type="GO" id="GO:0004326">
    <property type="term" value="F:tetrahydrofolylpolyglutamate synthase activity"/>
    <property type="evidence" value="ECO:0007669"/>
    <property type="project" value="UniProtKB-EC"/>
</dbReference>
<dbReference type="RefSeq" id="WP_041068618.1">
    <property type="nucleotide sequence ID" value="NZ_AP010872.1"/>
</dbReference>
<comment type="catalytic activity">
    <reaction evidence="14">
        <text>(6S)-5,6,7,8-tetrahydrofolyl-(gamma-L-Glu)(n) + L-glutamate + ATP = (6S)-5,6,7,8-tetrahydrofolyl-(gamma-L-Glu)(n+1) + ADP + phosphate + H(+)</text>
        <dbReference type="Rhea" id="RHEA:10580"/>
        <dbReference type="Rhea" id="RHEA-COMP:14738"/>
        <dbReference type="Rhea" id="RHEA-COMP:14740"/>
        <dbReference type="ChEBI" id="CHEBI:15378"/>
        <dbReference type="ChEBI" id="CHEBI:29985"/>
        <dbReference type="ChEBI" id="CHEBI:30616"/>
        <dbReference type="ChEBI" id="CHEBI:43474"/>
        <dbReference type="ChEBI" id="CHEBI:141005"/>
        <dbReference type="ChEBI" id="CHEBI:456216"/>
        <dbReference type="EC" id="6.3.2.17"/>
    </reaction>
</comment>
<evidence type="ECO:0000256" key="14">
    <source>
        <dbReference type="ARBA" id="ARBA00047493"/>
    </source>
</evidence>
<dbReference type="NCBIfam" id="TIGR01499">
    <property type="entry name" value="folC"/>
    <property type="match status" value="1"/>
</dbReference>
<dbReference type="NCBIfam" id="NF008101">
    <property type="entry name" value="PRK10846.1"/>
    <property type="match status" value="1"/>
</dbReference>
<dbReference type="Gene3D" id="3.40.1190.10">
    <property type="entry name" value="Mur-like, catalytic domain"/>
    <property type="match status" value="1"/>
</dbReference>
<dbReference type="InterPro" id="IPR018109">
    <property type="entry name" value="Folylpolyglutamate_synth_CS"/>
</dbReference>
<keyword evidence="22" id="KW-1185">Reference proteome</keyword>
<dbReference type="Gene3D" id="3.90.190.20">
    <property type="entry name" value="Mur ligase, C-terminal domain"/>
    <property type="match status" value="1"/>
</dbReference>
<dbReference type="InterPro" id="IPR036615">
    <property type="entry name" value="Mur_ligase_C_dom_sf"/>
</dbReference>
<keyword evidence="9" id="KW-0479">Metal-binding</keyword>
<dbReference type="GO" id="GO:0046656">
    <property type="term" value="P:folic acid biosynthetic process"/>
    <property type="evidence" value="ECO:0007669"/>
    <property type="project" value="UniProtKB-KW"/>
</dbReference>
<comment type="catalytic activity">
    <reaction evidence="16">
        <text>(6R)-5,10-methylenetetrahydrofolyl-(gamma-L-Glu)(n) + L-glutamate + ATP = (6R)-5,10-methylenetetrahydrofolyl-(gamma-L-Glu)(n+1) + ADP + phosphate + H(+)</text>
        <dbReference type="Rhea" id="RHEA:51912"/>
        <dbReference type="Rhea" id="RHEA-COMP:13257"/>
        <dbReference type="Rhea" id="RHEA-COMP:13258"/>
        <dbReference type="ChEBI" id="CHEBI:15378"/>
        <dbReference type="ChEBI" id="CHEBI:29985"/>
        <dbReference type="ChEBI" id="CHEBI:30616"/>
        <dbReference type="ChEBI" id="CHEBI:43474"/>
        <dbReference type="ChEBI" id="CHEBI:136572"/>
        <dbReference type="ChEBI" id="CHEBI:456216"/>
        <dbReference type="EC" id="6.3.2.17"/>
    </reaction>
</comment>
<dbReference type="GO" id="GO:0046654">
    <property type="term" value="P:tetrahydrofolate biosynthetic process"/>
    <property type="evidence" value="ECO:0007669"/>
    <property type="project" value="UniProtKB-UniPathway"/>
</dbReference>
<dbReference type="PANTHER" id="PTHR11136:SF0">
    <property type="entry name" value="DIHYDROFOLATE SYNTHETASE-RELATED"/>
    <property type="match status" value="1"/>
</dbReference>
<comment type="subunit">
    <text evidence="6">Monomer.</text>
</comment>
<dbReference type="GO" id="GO:0046872">
    <property type="term" value="F:metal ion binding"/>
    <property type="evidence" value="ECO:0007669"/>
    <property type="project" value="UniProtKB-KW"/>
</dbReference>
<evidence type="ECO:0000256" key="4">
    <source>
        <dbReference type="ARBA" id="ARBA00005150"/>
    </source>
</evidence>
<evidence type="ECO:0000259" key="20">
    <source>
        <dbReference type="Pfam" id="PF08245"/>
    </source>
</evidence>
<comment type="cofactor">
    <cofactor evidence="1">
        <name>Mg(2+)</name>
        <dbReference type="ChEBI" id="CHEBI:18420"/>
    </cofactor>
</comment>
<evidence type="ECO:0000256" key="1">
    <source>
        <dbReference type="ARBA" id="ARBA00001946"/>
    </source>
</evidence>
<evidence type="ECO:0000256" key="3">
    <source>
        <dbReference type="ARBA" id="ARBA00004799"/>
    </source>
</evidence>
<sequence>MNNITPNNTTSLQSWLCYIENLHDKTIELGLDRIYNIAKYLNILKPANFIFTVTGTNGKGTTCHTLETLLISANYRVGLYSSPHLLKYTERIRIQGKELNEKMHTESFSIIESARSRTPLTYFEFSTLSALFLFKQAHLDIVILEVGLGGRLDATNIIDSDIAIITNIGIDHTDLLGTTRASIGYEKAGIFRYGRPAIIGESDIPYTIEKAARKKNVLLLQYKHQWSFKKNPYYWCFYDLNGQLDYLPLIKIPLINAATALAALRVSGLKLDIQLIYSCLPTITLPGRFQIIQKQKAPVIILDVAHNPHASEYLATRISNYLSKYTRLFAIVGMLKDKNISGTLAPLLSKVDKWYCITLDVPRGADVNQLISYLPQGSEKCSSIEEAWSKVNQKAKLQDIILCFGSFHTVAKILKLLNR</sequence>
<dbReference type="UniPathway" id="UPA00077">
    <property type="reaction ID" value="UER00157"/>
</dbReference>
<comment type="pathway">
    <text evidence="3">Cofactor biosynthesis; tetrahydrofolate biosynthesis; 7,8-dihydrofolate from 2-amino-4-hydroxy-6-hydroxymethyl-7,8-dihydropteridine diphosphate and 4-aminobenzoate: step 2/2.</text>
</comment>
<dbReference type="Pfam" id="PF02875">
    <property type="entry name" value="Mur_ligase_C"/>
    <property type="match status" value="1"/>
</dbReference>
<evidence type="ECO:0000256" key="18">
    <source>
        <dbReference type="PIRNR" id="PIRNR001563"/>
    </source>
</evidence>
<dbReference type="Pfam" id="PF08245">
    <property type="entry name" value="Mur_ligase_M"/>
    <property type="match status" value="1"/>
</dbReference>
<comment type="pathway">
    <text evidence="4">Cofactor biosynthesis; tetrahydrofolylpolyglutamate biosynthesis.</text>
</comment>
<name>C5WC53_9ENTR</name>
<keyword evidence="12" id="KW-0460">Magnesium</keyword>
<dbReference type="InterPro" id="IPR013221">
    <property type="entry name" value="Mur_ligase_cen"/>
</dbReference>
<comment type="similarity">
    <text evidence="5 18">Belongs to the folylpolyglutamate synthase family.</text>
</comment>
<accession>C5WC53</accession>
<dbReference type="PIRSF" id="PIRSF001563">
    <property type="entry name" value="Folylpolyglu_synth"/>
    <property type="match status" value="1"/>
</dbReference>
<evidence type="ECO:0000256" key="11">
    <source>
        <dbReference type="ARBA" id="ARBA00022840"/>
    </source>
</evidence>
<dbReference type="STRING" id="476281.ICMP_043"/>
<gene>
    <name evidence="21" type="primary">folC</name>
    <name evidence="21" type="ORF">ICMP_043</name>
</gene>
<evidence type="ECO:0000256" key="12">
    <source>
        <dbReference type="ARBA" id="ARBA00022842"/>
    </source>
</evidence>
<feature type="domain" description="Mur ligase C-terminal" evidence="19">
    <location>
        <begin position="287"/>
        <end position="407"/>
    </location>
</feature>
<proteinExistence type="inferred from homology"/>
<dbReference type="PROSITE" id="PS01012">
    <property type="entry name" value="FOLYLPOLYGLU_SYNT_2"/>
    <property type="match status" value="1"/>
</dbReference>
<evidence type="ECO:0000256" key="8">
    <source>
        <dbReference type="ARBA" id="ARBA00022598"/>
    </source>
</evidence>
<comment type="catalytic activity">
    <reaction evidence="17">
        <text>7,8-dihydropteroate + L-glutamate + ATP = 7,8-dihydrofolate + ADP + phosphate + H(+)</text>
        <dbReference type="Rhea" id="RHEA:23584"/>
        <dbReference type="ChEBI" id="CHEBI:15378"/>
        <dbReference type="ChEBI" id="CHEBI:17839"/>
        <dbReference type="ChEBI" id="CHEBI:29985"/>
        <dbReference type="ChEBI" id="CHEBI:30616"/>
        <dbReference type="ChEBI" id="CHEBI:43474"/>
        <dbReference type="ChEBI" id="CHEBI:57451"/>
        <dbReference type="ChEBI" id="CHEBI:456216"/>
        <dbReference type="EC" id="6.3.2.12"/>
    </reaction>
</comment>